<dbReference type="AlphaFoldDB" id="D7REY0"/>
<feature type="transmembrane region" description="Helical" evidence="9">
    <location>
        <begin position="530"/>
        <end position="556"/>
    </location>
</feature>
<dbReference type="SUPFAM" id="SSF48403">
    <property type="entry name" value="Ankyrin repeat"/>
    <property type="match status" value="1"/>
</dbReference>
<accession>D7REY0</accession>
<feature type="domain" description="PGG" evidence="10">
    <location>
        <begin position="480"/>
        <end position="589"/>
    </location>
</feature>
<protein>
    <submittedName>
        <fullName evidence="11">Accelerated cell death 6</fullName>
    </submittedName>
</protein>
<keyword evidence="4 9" id="KW-1133">Transmembrane helix</keyword>
<evidence type="ECO:0000256" key="5">
    <source>
        <dbReference type="ARBA" id="ARBA00023043"/>
    </source>
</evidence>
<feature type="repeat" description="ANK" evidence="7">
    <location>
        <begin position="136"/>
        <end position="158"/>
    </location>
</feature>
<dbReference type="PROSITE" id="PS50297">
    <property type="entry name" value="ANK_REP_REGION"/>
    <property type="match status" value="1"/>
</dbReference>
<keyword evidence="6 9" id="KW-0472">Membrane</keyword>
<dbReference type="PROSITE" id="PS50088">
    <property type="entry name" value="ANK_REPEAT"/>
    <property type="match status" value="1"/>
</dbReference>
<evidence type="ECO:0000256" key="6">
    <source>
        <dbReference type="ARBA" id="ARBA00023136"/>
    </source>
</evidence>
<proteinExistence type="predicted"/>
<dbReference type="EMBL" id="HM053469">
    <property type="protein sequence ID" value="ADH51546.1"/>
    <property type="molecule type" value="Genomic_DNA"/>
</dbReference>
<feature type="transmembrane region" description="Helical" evidence="9">
    <location>
        <begin position="642"/>
        <end position="667"/>
    </location>
</feature>
<dbReference type="InterPro" id="IPR036770">
    <property type="entry name" value="Ankyrin_rpt-contain_sf"/>
</dbReference>
<dbReference type="Pfam" id="PF12796">
    <property type="entry name" value="Ank_2"/>
    <property type="match status" value="2"/>
</dbReference>
<keyword evidence="5 7" id="KW-0040">ANK repeat</keyword>
<dbReference type="SMART" id="SM00248">
    <property type="entry name" value="ANK"/>
    <property type="match status" value="9"/>
</dbReference>
<sequence length="668" mass="73902">MNSSEADLGRIEAQMSTDVSHGQRNNDSSQNGGDGATPPTGDTESVPDYLTNLSLSDFVALPGEDVQMMTPDILSGMSNGNINCLRRLRSQETPMARLKSDTGDSVLHLAATWGHLELVKEIVNECPRLLLEPNSSGQTPLHVAAHGGHTPVVKVFVEVVNASASLCTEESQRLNPYVLKDEDGNTALYYAIEGRYKEMATLLVNANKDAPFLGNKKGISSLYMAVEAGEVSLVKEILKTTGNEDFEVRKSKLQGSKHLAHVALQAKRLDVLDVILKEYPNLMNEKDKDGRTCLSLGAYTGYYDGVCNLLEKSKESVYVCDEDGSFPIHKAAEEGHEKIVKKFIKSCPDSKHLLNRLGQNVLHVAAKNGKLSISMFLMYRESTTHLGVGQDVDGNTPLHLAVMNWHFDSITCLAMKNHQILKLRNKSGLRARDIAEKEVKPNYIFHERWTLAVLLYAIHSSDFESIESLTRPVEPIDRKNNRDYVNSLLVVAALVATVTFAAGFTIPGGYISDAKEKNLGRATLATNPTLFIFLLFDILAMQSSVATICTLIWAQLGDPKLIRESLHVALPLLLFALLCMPMAFLFGVITAIAHVKWLLVTISIISVVFFLWAIFILGPHVMLQRSYVSPSFTGKFLMKFMISKGLSECFVLLIRLCFFCCFCWCCLC</sequence>
<feature type="region of interest" description="Disordered" evidence="8">
    <location>
        <begin position="1"/>
        <end position="48"/>
    </location>
</feature>
<feature type="transmembrane region" description="Helical" evidence="9">
    <location>
        <begin position="568"/>
        <end position="590"/>
    </location>
</feature>
<dbReference type="Pfam" id="PF00023">
    <property type="entry name" value="Ank"/>
    <property type="match status" value="1"/>
</dbReference>
<dbReference type="Gene3D" id="1.25.40.20">
    <property type="entry name" value="Ankyrin repeat-containing domain"/>
    <property type="match status" value="2"/>
</dbReference>
<reference evidence="11" key="1">
    <citation type="journal article" date="2010" name="Nature">
        <title>Natural allelic variation underlying a major fitness trade-off in Arabidopsis thaliana.</title>
        <authorList>
            <person name="Todesco M."/>
            <person name="Balasubramanian S."/>
            <person name="Hu T.T."/>
            <person name="Traw M.B."/>
            <person name="Horton M."/>
            <person name="Epple P."/>
            <person name="Kuhns C."/>
            <person name="Sureshkumar S."/>
            <person name="Schwartz C."/>
            <person name="Lanz C."/>
            <person name="Laitinen R.A.E."/>
            <person name="Huang Y."/>
            <person name="Chory J."/>
            <person name="Lipka V."/>
            <person name="Borevitz J.O."/>
            <person name="Dangl J.L."/>
            <person name="Bergelson J."/>
            <person name="Nordborg M."/>
            <person name="Weigel D."/>
        </authorList>
    </citation>
    <scope>NUCLEOTIDE SEQUENCE</scope>
</reference>
<evidence type="ECO:0000256" key="8">
    <source>
        <dbReference type="SAM" id="MobiDB-lite"/>
    </source>
</evidence>
<gene>
    <name evidence="11" type="primary">ACD6</name>
    <name evidence="11" type="ordered locus">At4g14400</name>
</gene>
<feature type="compositionally biased region" description="Polar residues" evidence="8">
    <location>
        <begin position="14"/>
        <end position="31"/>
    </location>
</feature>
<dbReference type="PANTHER" id="PTHR24186:SF46">
    <property type="entry name" value="PROTEIN ACCELERATED CELL DEATH 6-LIKE"/>
    <property type="match status" value="1"/>
</dbReference>
<dbReference type="InterPro" id="IPR026961">
    <property type="entry name" value="PGG_dom"/>
</dbReference>
<dbReference type="Pfam" id="PF13962">
    <property type="entry name" value="PGG"/>
    <property type="match status" value="1"/>
</dbReference>
<dbReference type="PANTHER" id="PTHR24186">
    <property type="entry name" value="PROTEIN PHOSPHATASE 1 REGULATORY SUBUNIT"/>
    <property type="match status" value="1"/>
</dbReference>
<evidence type="ECO:0000313" key="11">
    <source>
        <dbReference type="EMBL" id="ADH51546.1"/>
    </source>
</evidence>
<feature type="transmembrane region" description="Helical" evidence="9">
    <location>
        <begin position="597"/>
        <end position="622"/>
    </location>
</feature>
<evidence type="ECO:0000256" key="9">
    <source>
        <dbReference type="SAM" id="Phobius"/>
    </source>
</evidence>
<feature type="transmembrane region" description="Helical" evidence="9">
    <location>
        <begin position="488"/>
        <end position="510"/>
    </location>
</feature>
<evidence type="ECO:0000256" key="4">
    <source>
        <dbReference type="ARBA" id="ARBA00022989"/>
    </source>
</evidence>
<keyword evidence="3" id="KW-0677">Repeat</keyword>
<evidence type="ECO:0000256" key="1">
    <source>
        <dbReference type="ARBA" id="ARBA00004141"/>
    </source>
</evidence>
<dbReference type="InterPro" id="IPR002110">
    <property type="entry name" value="Ankyrin_rpt"/>
</dbReference>
<dbReference type="FunFam" id="1.25.40.20:FF:000515">
    <property type="entry name" value="Ankyrin repeat family protein"/>
    <property type="match status" value="1"/>
</dbReference>
<evidence type="ECO:0000259" key="10">
    <source>
        <dbReference type="Pfam" id="PF13962"/>
    </source>
</evidence>
<comment type="subcellular location">
    <subcellularLocation>
        <location evidence="1">Membrane</location>
        <topology evidence="1">Multi-pass membrane protein</topology>
    </subcellularLocation>
</comment>
<evidence type="ECO:0000256" key="2">
    <source>
        <dbReference type="ARBA" id="ARBA00022692"/>
    </source>
</evidence>
<evidence type="ECO:0000256" key="7">
    <source>
        <dbReference type="PROSITE-ProRule" id="PRU00023"/>
    </source>
</evidence>
<keyword evidence="2 9" id="KW-0812">Transmembrane</keyword>
<organism evidence="11">
    <name type="scientific">Arabidopsis thaliana</name>
    <name type="common">Mouse-ear cress</name>
    <dbReference type="NCBI Taxonomy" id="3702"/>
    <lineage>
        <taxon>Eukaryota</taxon>
        <taxon>Viridiplantae</taxon>
        <taxon>Streptophyta</taxon>
        <taxon>Embryophyta</taxon>
        <taxon>Tracheophyta</taxon>
        <taxon>Spermatophyta</taxon>
        <taxon>Magnoliopsida</taxon>
        <taxon>eudicotyledons</taxon>
        <taxon>Gunneridae</taxon>
        <taxon>Pentapetalae</taxon>
        <taxon>rosids</taxon>
        <taxon>malvids</taxon>
        <taxon>Brassicales</taxon>
        <taxon>Brassicaceae</taxon>
        <taxon>Camelineae</taxon>
        <taxon>Arabidopsis</taxon>
    </lineage>
</organism>
<name>D7REY0_ARATH</name>
<evidence type="ECO:0000256" key="3">
    <source>
        <dbReference type="ARBA" id="ARBA00022737"/>
    </source>
</evidence>
<dbReference type="GO" id="GO:0016020">
    <property type="term" value="C:membrane"/>
    <property type="evidence" value="ECO:0007669"/>
    <property type="project" value="UniProtKB-SubCell"/>
</dbReference>